<evidence type="ECO:0000313" key="1">
    <source>
        <dbReference type="EMBL" id="RWA10616.1"/>
    </source>
</evidence>
<name>A0A439D8A0_9PEZI</name>
<dbReference type="SUPFAM" id="SSF54928">
    <property type="entry name" value="RNA-binding domain, RBD"/>
    <property type="match status" value="1"/>
</dbReference>
<dbReference type="Proteomes" id="UP000286045">
    <property type="component" value="Unassembled WGS sequence"/>
</dbReference>
<dbReference type="EMBL" id="RYZI01000107">
    <property type="protein sequence ID" value="RWA10616.1"/>
    <property type="molecule type" value="Genomic_DNA"/>
</dbReference>
<comment type="caution">
    <text evidence="1">The sequence shown here is derived from an EMBL/GenBank/DDBJ whole genome shotgun (WGS) entry which is preliminary data.</text>
</comment>
<accession>A0A439D8A0</accession>
<proteinExistence type="predicted"/>
<sequence>MRDKNIMAQSQPQEPLHTLNEYRASLGLPPSRHLISSAADAKKTQTRNSLAYQGNVLLRRNICAAIPDELNCRLWITGLPAACTVHQLLECIRGIGPVYACHINQPNSTGPKIWETAAASLTFFTADAANRFLEWNAVQPFTVAGHVTKIVRHRIRTESVPVNGRSRVLRIVGDPEIVQPNYLHRLFSGDWQIRFDTDYIQFTAGEGGGSNEIIWAFGSFRAQAHASIHDGRMPCITAWARQELVRVPEGWSASDFLIHAKQPQWSIQIYDTAPQSDSQGYLRALAETLHRETREEPYAIGTAGISPLDGVERSPGFVFWGLMIRKGPSSSSVSSTHCDFGLSWGSHPPAN</sequence>
<keyword evidence="2" id="KW-1185">Reference proteome</keyword>
<gene>
    <name evidence="1" type="ORF">EKO27_g4487</name>
</gene>
<organism evidence="1 2">
    <name type="scientific">Xylaria grammica</name>
    <dbReference type="NCBI Taxonomy" id="363999"/>
    <lineage>
        <taxon>Eukaryota</taxon>
        <taxon>Fungi</taxon>
        <taxon>Dikarya</taxon>
        <taxon>Ascomycota</taxon>
        <taxon>Pezizomycotina</taxon>
        <taxon>Sordariomycetes</taxon>
        <taxon>Xylariomycetidae</taxon>
        <taxon>Xylariales</taxon>
        <taxon>Xylariaceae</taxon>
        <taxon>Xylaria</taxon>
    </lineage>
</organism>
<dbReference type="CDD" id="cd00590">
    <property type="entry name" value="RRM_SF"/>
    <property type="match status" value="1"/>
</dbReference>
<protein>
    <recommendedName>
        <fullName evidence="3">RRM domain-containing protein</fullName>
    </recommendedName>
</protein>
<reference evidence="1 2" key="1">
    <citation type="submission" date="2018-12" db="EMBL/GenBank/DDBJ databases">
        <title>Draft genome sequence of Xylaria grammica IHI A82.</title>
        <authorList>
            <person name="Buettner E."/>
            <person name="Kellner H."/>
        </authorList>
    </citation>
    <scope>NUCLEOTIDE SEQUENCE [LARGE SCALE GENOMIC DNA]</scope>
    <source>
        <strain evidence="1 2">IHI A82</strain>
    </source>
</reference>
<dbReference type="STRING" id="363999.A0A439D8A0"/>
<evidence type="ECO:0008006" key="3">
    <source>
        <dbReference type="Google" id="ProtNLM"/>
    </source>
</evidence>
<dbReference type="AlphaFoldDB" id="A0A439D8A0"/>
<evidence type="ECO:0000313" key="2">
    <source>
        <dbReference type="Proteomes" id="UP000286045"/>
    </source>
</evidence>
<dbReference type="InterPro" id="IPR035979">
    <property type="entry name" value="RBD_domain_sf"/>
</dbReference>
<dbReference type="GO" id="GO:0003676">
    <property type="term" value="F:nucleic acid binding"/>
    <property type="evidence" value="ECO:0007669"/>
    <property type="project" value="InterPro"/>
</dbReference>